<accession>A0A7I7KX09</accession>
<dbReference type="EMBL" id="AP022569">
    <property type="protein sequence ID" value="BBX46219.1"/>
    <property type="molecule type" value="Genomic_DNA"/>
</dbReference>
<dbReference type="GO" id="GO:0032993">
    <property type="term" value="C:protein-DNA complex"/>
    <property type="evidence" value="ECO:0007669"/>
    <property type="project" value="TreeGrafter"/>
</dbReference>
<dbReference type="Proteomes" id="UP000465866">
    <property type="component" value="Chromosome"/>
</dbReference>
<dbReference type="SMART" id="SM00862">
    <property type="entry name" value="Trans_reg_C"/>
    <property type="match status" value="1"/>
</dbReference>
<feature type="domain" description="OmpR/PhoB-type" evidence="10">
    <location>
        <begin position="132"/>
        <end position="230"/>
    </location>
</feature>
<dbReference type="FunFam" id="1.10.10.10:FF:000005">
    <property type="entry name" value="Two-component system response regulator"/>
    <property type="match status" value="1"/>
</dbReference>
<keyword evidence="3" id="KW-0902">Two-component regulatory system</keyword>
<dbReference type="FunFam" id="3.40.50.2300:FF:000001">
    <property type="entry name" value="DNA-binding response regulator PhoB"/>
    <property type="match status" value="1"/>
</dbReference>
<evidence type="ECO:0000259" key="10">
    <source>
        <dbReference type="PROSITE" id="PS51755"/>
    </source>
</evidence>
<protein>
    <submittedName>
        <fullName evidence="11">Response regulator MprA</fullName>
    </submittedName>
</protein>
<evidence type="ECO:0000256" key="5">
    <source>
        <dbReference type="ARBA" id="ARBA00023125"/>
    </source>
</evidence>
<dbReference type="CDD" id="cd00383">
    <property type="entry name" value="trans_reg_C"/>
    <property type="match status" value="1"/>
</dbReference>
<sequence length="233" mass="26128">MKLVVVRILVVDDDRAVRESLRRSLSFNGYSVALAEDGVEALEMIAADRPDGVVLDVMMPRLDGLEVCRQLRSTGDDLPILVLTARDTISERVAGLDAGADDYLPKPFALEELLARMRALLRRTKIEDNTESVAMTFADLTLDSVTREVTRGNRQISLTRTEFALLEMLIANPRRVLTRSRILEEVWGFDFPTSGNALEVYVGYLRRKTEANGEPRLIHTVRGVGYVLRETPP</sequence>
<dbReference type="InterPro" id="IPR039420">
    <property type="entry name" value="WalR-like"/>
</dbReference>
<dbReference type="InterPro" id="IPR036388">
    <property type="entry name" value="WH-like_DNA-bd_sf"/>
</dbReference>
<evidence type="ECO:0000256" key="3">
    <source>
        <dbReference type="ARBA" id="ARBA00023012"/>
    </source>
</evidence>
<feature type="domain" description="Response regulatory" evidence="9">
    <location>
        <begin position="7"/>
        <end position="121"/>
    </location>
</feature>
<dbReference type="SUPFAM" id="SSF52172">
    <property type="entry name" value="CheY-like"/>
    <property type="match status" value="1"/>
</dbReference>
<feature type="DNA-binding region" description="OmpR/PhoB-type" evidence="8">
    <location>
        <begin position="132"/>
        <end position="230"/>
    </location>
</feature>
<dbReference type="Pfam" id="PF00072">
    <property type="entry name" value="Response_reg"/>
    <property type="match status" value="1"/>
</dbReference>
<evidence type="ECO:0000256" key="2">
    <source>
        <dbReference type="ARBA" id="ARBA00022553"/>
    </source>
</evidence>
<dbReference type="KEGG" id="mcoo:MCOO_22340"/>
<dbReference type="GO" id="GO:0000976">
    <property type="term" value="F:transcription cis-regulatory region binding"/>
    <property type="evidence" value="ECO:0007669"/>
    <property type="project" value="TreeGrafter"/>
</dbReference>
<evidence type="ECO:0000313" key="11">
    <source>
        <dbReference type="EMBL" id="BBX46219.1"/>
    </source>
</evidence>
<dbReference type="Gene3D" id="6.10.250.690">
    <property type="match status" value="1"/>
</dbReference>
<feature type="modified residue" description="4-aspartylphosphate" evidence="7">
    <location>
        <position position="56"/>
    </location>
</feature>
<keyword evidence="5 8" id="KW-0238">DNA-binding</keyword>
<keyword evidence="12" id="KW-1185">Reference proteome</keyword>
<dbReference type="InterPro" id="IPR011006">
    <property type="entry name" value="CheY-like_superfamily"/>
</dbReference>
<dbReference type="CDD" id="cd17627">
    <property type="entry name" value="REC_OmpR_PrrA-like"/>
    <property type="match status" value="1"/>
</dbReference>
<dbReference type="PANTHER" id="PTHR48111:SF22">
    <property type="entry name" value="REGULATOR OF RPOS"/>
    <property type="match status" value="1"/>
</dbReference>
<gene>
    <name evidence="11" type="primary">mprA</name>
    <name evidence="11" type="ORF">MCOO_22340</name>
</gene>
<dbReference type="Gene3D" id="3.40.50.2300">
    <property type="match status" value="1"/>
</dbReference>
<evidence type="ECO:0000259" key="9">
    <source>
        <dbReference type="PROSITE" id="PS50110"/>
    </source>
</evidence>
<evidence type="ECO:0000256" key="4">
    <source>
        <dbReference type="ARBA" id="ARBA00023015"/>
    </source>
</evidence>
<dbReference type="Pfam" id="PF00486">
    <property type="entry name" value="Trans_reg_C"/>
    <property type="match status" value="1"/>
</dbReference>
<keyword evidence="2 7" id="KW-0597">Phosphoprotein</keyword>
<evidence type="ECO:0000256" key="1">
    <source>
        <dbReference type="ARBA" id="ARBA00004496"/>
    </source>
</evidence>
<keyword evidence="6" id="KW-0804">Transcription</keyword>
<reference evidence="11 12" key="1">
    <citation type="journal article" date="2019" name="Emerg. Microbes Infect.">
        <title>Comprehensive subspecies identification of 175 nontuberculous mycobacteria species based on 7547 genomic profiles.</title>
        <authorList>
            <person name="Matsumoto Y."/>
            <person name="Kinjo T."/>
            <person name="Motooka D."/>
            <person name="Nabeya D."/>
            <person name="Jung N."/>
            <person name="Uechi K."/>
            <person name="Horii T."/>
            <person name="Iida T."/>
            <person name="Fujita J."/>
            <person name="Nakamura S."/>
        </authorList>
    </citation>
    <scope>NUCLEOTIDE SEQUENCE [LARGE SCALE GENOMIC DNA]</scope>
    <source>
        <strain evidence="11 12">JCM 12404</strain>
    </source>
</reference>
<keyword evidence="4" id="KW-0805">Transcription regulation</keyword>
<evidence type="ECO:0000256" key="6">
    <source>
        <dbReference type="ARBA" id="ARBA00023163"/>
    </source>
</evidence>
<evidence type="ECO:0000256" key="8">
    <source>
        <dbReference type="PROSITE-ProRule" id="PRU01091"/>
    </source>
</evidence>
<evidence type="ECO:0000313" key="12">
    <source>
        <dbReference type="Proteomes" id="UP000465866"/>
    </source>
</evidence>
<name>A0A7I7KX09_9MYCO</name>
<dbReference type="PANTHER" id="PTHR48111">
    <property type="entry name" value="REGULATOR OF RPOS"/>
    <property type="match status" value="1"/>
</dbReference>
<evidence type="ECO:0000256" key="7">
    <source>
        <dbReference type="PROSITE-ProRule" id="PRU00169"/>
    </source>
</evidence>
<dbReference type="InterPro" id="IPR001867">
    <property type="entry name" value="OmpR/PhoB-type_DNA-bd"/>
</dbReference>
<dbReference type="AlphaFoldDB" id="A0A7I7KX09"/>
<comment type="subcellular location">
    <subcellularLocation>
        <location evidence="1">Cytoplasm</location>
    </subcellularLocation>
</comment>
<dbReference type="GO" id="GO:0005829">
    <property type="term" value="C:cytosol"/>
    <property type="evidence" value="ECO:0007669"/>
    <property type="project" value="TreeGrafter"/>
</dbReference>
<dbReference type="GO" id="GO:0000156">
    <property type="term" value="F:phosphorelay response regulator activity"/>
    <property type="evidence" value="ECO:0007669"/>
    <property type="project" value="TreeGrafter"/>
</dbReference>
<proteinExistence type="predicted"/>
<dbReference type="PROSITE" id="PS50110">
    <property type="entry name" value="RESPONSE_REGULATORY"/>
    <property type="match status" value="1"/>
</dbReference>
<organism evidence="11 12">
    <name type="scientific">Mycobacterium cookii</name>
    <dbReference type="NCBI Taxonomy" id="1775"/>
    <lineage>
        <taxon>Bacteria</taxon>
        <taxon>Bacillati</taxon>
        <taxon>Actinomycetota</taxon>
        <taxon>Actinomycetes</taxon>
        <taxon>Mycobacteriales</taxon>
        <taxon>Mycobacteriaceae</taxon>
        <taxon>Mycobacterium</taxon>
    </lineage>
</organism>
<dbReference type="PROSITE" id="PS51755">
    <property type="entry name" value="OMPR_PHOB"/>
    <property type="match status" value="1"/>
</dbReference>
<dbReference type="GO" id="GO:0006355">
    <property type="term" value="P:regulation of DNA-templated transcription"/>
    <property type="evidence" value="ECO:0007669"/>
    <property type="project" value="InterPro"/>
</dbReference>
<dbReference type="SMART" id="SM00448">
    <property type="entry name" value="REC"/>
    <property type="match status" value="1"/>
</dbReference>
<dbReference type="InterPro" id="IPR001789">
    <property type="entry name" value="Sig_transdc_resp-reg_receiver"/>
</dbReference>
<dbReference type="Gene3D" id="1.10.10.10">
    <property type="entry name" value="Winged helix-like DNA-binding domain superfamily/Winged helix DNA-binding domain"/>
    <property type="match status" value="1"/>
</dbReference>